<dbReference type="RefSeq" id="WP_113035738.1">
    <property type="nucleotide sequence ID" value="NZ_QMFB01000034.1"/>
</dbReference>
<name>A0A329LWI8_9BACL</name>
<comment type="caution">
    <text evidence="9">The sequence shown here is derived from an EMBL/GenBank/DDBJ whole genome shotgun (WGS) entry which is preliminary data.</text>
</comment>
<feature type="transmembrane region" description="Helical" evidence="7">
    <location>
        <begin position="25"/>
        <end position="44"/>
    </location>
</feature>
<dbReference type="PANTHER" id="PTHR43227">
    <property type="entry name" value="BLL4140 PROTEIN"/>
    <property type="match status" value="1"/>
</dbReference>
<evidence type="ECO:0000256" key="2">
    <source>
        <dbReference type="ARBA" id="ARBA00022448"/>
    </source>
</evidence>
<dbReference type="GO" id="GO:0005886">
    <property type="term" value="C:plasma membrane"/>
    <property type="evidence" value="ECO:0007669"/>
    <property type="project" value="UniProtKB-SubCell"/>
</dbReference>
<keyword evidence="2 7" id="KW-0813">Transport</keyword>
<feature type="transmembrane region" description="Helical" evidence="7">
    <location>
        <begin position="280"/>
        <end position="305"/>
    </location>
</feature>
<accession>A0A329LWI8</accession>
<feature type="transmembrane region" description="Helical" evidence="7">
    <location>
        <begin position="132"/>
        <end position="162"/>
    </location>
</feature>
<keyword evidence="4 7" id="KW-0812">Transmembrane</keyword>
<proteinExistence type="inferred from homology"/>
<evidence type="ECO:0000256" key="4">
    <source>
        <dbReference type="ARBA" id="ARBA00022692"/>
    </source>
</evidence>
<dbReference type="AlphaFoldDB" id="A0A329LWI8"/>
<evidence type="ECO:0000256" key="5">
    <source>
        <dbReference type="ARBA" id="ARBA00022989"/>
    </source>
</evidence>
<keyword evidence="6 7" id="KW-0472">Membrane</keyword>
<evidence type="ECO:0000313" key="9">
    <source>
        <dbReference type="EMBL" id="RAV12189.1"/>
    </source>
</evidence>
<evidence type="ECO:0000259" key="8">
    <source>
        <dbReference type="PROSITE" id="PS50928"/>
    </source>
</evidence>
<comment type="similarity">
    <text evidence="7">Belongs to the binding-protein-dependent transport system permease family.</text>
</comment>
<feature type="transmembrane region" description="Helical" evidence="7">
    <location>
        <begin position="90"/>
        <end position="111"/>
    </location>
</feature>
<keyword evidence="5 7" id="KW-1133">Transmembrane helix</keyword>
<dbReference type="InterPro" id="IPR035906">
    <property type="entry name" value="MetI-like_sf"/>
</dbReference>
<feature type="domain" description="ABC transmembrane type-1" evidence="8">
    <location>
        <begin position="86"/>
        <end position="301"/>
    </location>
</feature>
<dbReference type="InterPro" id="IPR050809">
    <property type="entry name" value="UgpAE/MalFG_permease"/>
</dbReference>
<dbReference type="CDD" id="cd06261">
    <property type="entry name" value="TM_PBP2"/>
    <property type="match status" value="1"/>
</dbReference>
<feature type="transmembrane region" description="Helical" evidence="7">
    <location>
        <begin position="222"/>
        <end position="244"/>
    </location>
</feature>
<keyword evidence="3" id="KW-1003">Cell membrane</keyword>
<dbReference type="InterPro" id="IPR000515">
    <property type="entry name" value="MetI-like"/>
</dbReference>
<gene>
    <name evidence="9" type="ORF">DQG23_35300</name>
</gene>
<dbReference type="SUPFAM" id="SSF161098">
    <property type="entry name" value="MetI-like"/>
    <property type="match status" value="1"/>
</dbReference>
<sequence>MSDVTAGLPAPLPAKASNGRWRKYGFYYLMLAPAIVCFIIFNYIPMYGVIIAFKNYRFIDGIIGSPWIGMENFNQLFNDIFFWRILRNTLIISGLHILFGFPAPIVLALLFNEIINGRFKKIIQTISYLPHFMSWVILSGIMIELLSPSRGAINFIITLFGGKPIHFLADPDTFVGVLVASHLWQSVGWGSIIYLAAIAGINQDQYESATIDGANRFQQMRYITLPSLIPVMTVLFILNVGGVMNAGFDQIFNLYNPAVYSVADIIDTYVYRIGLIDTKYGFSTAVGLFKNVVALVLVIGTNYIVKRFNEYGIW</sequence>
<feature type="transmembrane region" description="Helical" evidence="7">
    <location>
        <begin position="182"/>
        <end position="201"/>
    </location>
</feature>
<dbReference type="GO" id="GO:0055085">
    <property type="term" value="P:transmembrane transport"/>
    <property type="evidence" value="ECO:0007669"/>
    <property type="project" value="InterPro"/>
</dbReference>
<dbReference type="PANTHER" id="PTHR43227:SF11">
    <property type="entry name" value="BLL4140 PROTEIN"/>
    <property type="match status" value="1"/>
</dbReference>
<evidence type="ECO:0000256" key="1">
    <source>
        <dbReference type="ARBA" id="ARBA00004651"/>
    </source>
</evidence>
<organism evidence="9 10">
    <name type="scientific">Paenibacillus contaminans</name>
    <dbReference type="NCBI Taxonomy" id="450362"/>
    <lineage>
        <taxon>Bacteria</taxon>
        <taxon>Bacillati</taxon>
        <taxon>Bacillota</taxon>
        <taxon>Bacilli</taxon>
        <taxon>Bacillales</taxon>
        <taxon>Paenibacillaceae</taxon>
        <taxon>Paenibacillus</taxon>
    </lineage>
</organism>
<evidence type="ECO:0000256" key="6">
    <source>
        <dbReference type="ARBA" id="ARBA00023136"/>
    </source>
</evidence>
<evidence type="ECO:0000313" key="10">
    <source>
        <dbReference type="Proteomes" id="UP000250369"/>
    </source>
</evidence>
<keyword evidence="10" id="KW-1185">Reference proteome</keyword>
<comment type="subcellular location">
    <subcellularLocation>
        <location evidence="1 7">Cell membrane</location>
        <topology evidence="1 7">Multi-pass membrane protein</topology>
    </subcellularLocation>
</comment>
<reference evidence="9 10" key="1">
    <citation type="journal article" date="2009" name="Int. J. Syst. Evol. Microbiol.">
        <title>Paenibacillus contaminans sp. nov., isolated from a contaminated laboratory plate.</title>
        <authorList>
            <person name="Chou J.H."/>
            <person name="Lee J.H."/>
            <person name="Lin M.C."/>
            <person name="Chang P.S."/>
            <person name="Arun A.B."/>
            <person name="Young C.C."/>
            <person name="Chen W.M."/>
        </authorList>
    </citation>
    <scope>NUCLEOTIDE SEQUENCE [LARGE SCALE GENOMIC DNA]</scope>
    <source>
        <strain evidence="9 10">CKOBP-6</strain>
    </source>
</reference>
<dbReference type="EMBL" id="QMFB01000034">
    <property type="protein sequence ID" value="RAV12189.1"/>
    <property type="molecule type" value="Genomic_DNA"/>
</dbReference>
<dbReference type="Proteomes" id="UP000250369">
    <property type="component" value="Unassembled WGS sequence"/>
</dbReference>
<evidence type="ECO:0000256" key="7">
    <source>
        <dbReference type="RuleBase" id="RU363032"/>
    </source>
</evidence>
<dbReference type="PROSITE" id="PS50928">
    <property type="entry name" value="ABC_TM1"/>
    <property type="match status" value="1"/>
</dbReference>
<dbReference type="Gene3D" id="1.10.3720.10">
    <property type="entry name" value="MetI-like"/>
    <property type="match status" value="1"/>
</dbReference>
<dbReference type="OrthoDB" id="9785836at2"/>
<evidence type="ECO:0000256" key="3">
    <source>
        <dbReference type="ARBA" id="ARBA00022475"/>
    </source>
</evidence>
<protein>
    <submittedName>
        <fullName evidence="9">Sugar ABC transporter permease</fullName>
    </submittedName>
</protein>
<dbReference type="Pfam" id="PF00528">
    <property type="entry name" value="BPD_transp_1"/>
    <property type="match status" value="1"/>
</dbReference>